<keyword evidence="1" id="KW-0812">Transmembrane</keyword>
<dbReference type="PROSITE" id="PS50244">
    <property type="entry name" value="S5A_REDUCTASE"/>
    <property type="match status" value="1"/>
</dbReference>
<dbReference type="AlphaFoldDB" id="M7PQ44"/>
<dbReference type="GO" id="GO:0016020">
    <property type="term" value="C:membrane"/>
    <property type="evidence" value="ECO:0007669"/>
    <property type="project" value="TreeGrafter"/>
</dbReference>
<dbReference type="PATRIC" id="fig|1286106.3.peg.1914"/>
<keyword evidence="3" id="KW-1185">Reference proteome</keyword>
<dbReference type="Pfam" id="PF06966">
    <property type="entry name" value="DUF1295"/>
    <property type="match status" value="1"/>
</dbReference>
<feature type="transmembrane region" description="Helical" evidence="1">
    <location>
        <begin position="135"/>
        <end position="151"/>
    </location>
</feature>
<organism evidence="2 3">
    <name type="scientific">Methylophaga lonarensis MPL</name>
    <dbReference type="NCBI Taxonomy" id="1286106"/>
    <lineage>
        <taxon>Bacteria</taxon>
        <taxon>Pseudomonadati</taxon>
        <taxon>Pseudomonadota</taxon>
        <taxon>Gammaproteobacteria</taxon>
        <taxon>Thiotrichales</taxon>
        <taxon>Piscirickettsiaceae</taxon>
        <taxon>Methylophaga</taxon>
    </lineage>
</organism>
<dbReference type="eggNOG" id="COG3752">
    <property type="taxonomic scope" value="Bacteria"/>
</dbReference>
<feature type="transmembrane region" description="Helical" evidence="1">
    <location>
        <begin position="101"/>
        <end position="123"/>
    </location>
</feature>
<feature type="transmembrane region" description="Helical" evidence="1">
    <location>
        <begin position="31"/>
        <end position="47"/>
    </location>
</feature>
<evidence type="ECO:0000313" key="3">
    <source>
        <dbReference type="Proteomes" id="UP000012019"/>
    </source>
</evidence>
<comment type="caution">
    <text evidence="2">The sequence shown here is derived from an EMBL/GenBank/DDBJ whole genome shotgun (WGS) entry which is preliminary data.</text>
</comment>
<name>M7PQ44_9GAMM</name>
<dbReference type="RefSeq" id="WP_009726877.1">
    <property type="nucleotide sequence ID" value="NZ_APHR01000051.1"/>
</dbReference>
<evidence type="ECO:0000256" key="1">
    <source>
        <dbReference type="SAM" id="Phobius"/>
    </source>
</evidence>
<dbReference type="PANTHER" id="PTHR32251:SF23">
    <property type="entry name" value="3-OXO-5-ALPHA-STEROID 4-DEHYDROGENASE (DUF1295)"/>
    <property type="match status" value="1"/>
</dbReference>
<dbReference type="EMBL" id="APHR01000051">
    <property type="protein sequence ID" value="EMR12584.1"/>
    <property type="molecule type" value="Genomic_DNA"/>
</dbReference>
<keyword evidence="1" id="KW-1133">Transmembrane helix</keyword>
<sequence length="254" mass="29514">MLWLSLFIAVAVMFAGWIWQCRQQNAGIVDVLWAFNLGLIAIIYAVFSDGSVMLRVLIAIIMGGWYLRLSWHLARRVLAEPEDGRYRYLRQHWGENADQNLLWFFLAQAILAWLLALPAWVIANGNIEQLQPQHVLALLLALGSFVGVNIADQQLHAFRSDPANKGKVCETGLWFYSRHPNYFFEWLHWFSYPIMAIGLSYAGWLWLAPLVMLAFLYFISGIPYTEQQALRSRGDAYRRYQQTTSPFIPWRKRL</sequence>
<evidence type="ECO:0000313" key="2">
    <source>
        <dbReference type="EMBL" id="EMR12584.1"/>
    </source>
</evidence>
<gene>
    <name evidence="2" type="ORF">MPL1_09537</name>
</gene>
<feature type="transmembrane region" description="Helical" evidence="1">
    <location>
        <begin position="54"/>
        <end position="74"/>
    </location>
</feature>
<dbReference type="Gene3D" id="1.20.120.1630">
    <property type="match status" value="1"/>
</dbReference>
<reference evidence="2 3" key="1">
    <citation type="journal article" date="2013" name="Genome Announc.">
        <title>Draft Genome Sequence of Methylophaga lonarensis MPLT, a Haloalkaliphilic (Non-Methane-Utilizing) Methylotroph.</title>
        <authorList>
            <person name="Shetty S.A."/>
            <person name="Marathe N.P."/>
            <person name="Munot H."/>
            <person name="Antony C.P."/>
            <person name="Dhotre D.P."/>
            <person name="Murrell J.C."/>
            <person name="Shouche Y.S."/>
        </authorList>
    </citation>
    <scope>NUCLEOTIDE SEQUENCE [LARGE SCALE GENOMIC DNA]</scope>
    <source>
        <strain evidence="2 3">MPL</strain>
    </source>
</reference>
<dbReference type="STRING" id="1286106.MPL1_09537"/>
<dbReference type="PANTHER" id="PTHR32251">
    <property type="entry name" value="3-OXO-5-ALPHA-STEROID 4-DEHYDROGENASE"/>
    <property type="match status" value="1"/>
</dbReference>
<accession>M7PQ44</accession>
<proteinExistence type="predicted"/>
<dbReference type="Proteomes" id="UP000012019">
    <property type="component" value="Unassembled WGS sequence"/>
</dbReference>
<dbReference type="InterPro" id="IPR010721">
    <property type="entry name" value="UstE-like"/>
</dbReference>
<keyword evidence="1" id="KW-0472">Membrane</keyword>
<dbReference type="OrthoDB" id="9779233at2"/>
<feature type="transmembrane region" description="Helical" evidence="1">
    <location>
        <begin position="190"/>
        <end position="219"/>
    </location>
</feature>
<protein>
    <submittedName>
        <fullName evidence="2">Uncharacterized protein</fullName>
    </submittedName>
</protein>